<reference evidence="2" key="2">
    <citation type="submission" date="2025-08" db="UniProtKB">
        <authorList>
            <consortium name="Ensembl"/>
        </authorList>
    </citation>
    <scope>IDENTIFICATION</scope>
</reference>
<evidence type="ECO:0000313" key="2">
    <source>
        <dbReference type="Ensembl" id="ENSCSEP00000013482.1"/>
    </source>
</evidence>
<sequence length="148" mass="16593">LRHTQMTSDTHECSLRAQPRAMTSSRLQTKLPIRAAVMTFLGIAARQSLSSLPSKQSSCPSHRHVSKMQRFVPHKSIHVLCLHPMWWSTADHLTLTSLTLISTFMMSLKPLILSEVLPLPPPVPQLHLQHPLSSKSTVSTRHVQTNLP</sequence>
<reference evidence="2" key="3">
    <citation type="submission" date="2025-09" db="UniProtKB">
        <authorList>
            <consortium name="Ensembl"/>
        </authorList>
    </citation>
    <scope>IDENTIFICATION</scope>
</reference>
<keyword evidence="3" id="KW-1185">Reference proteome</keyword>
<evidence type="ECO:0000313" key="3">
    <source>
        <dbReference type="Proteomes" id="UP000265120"/>
    </source>
</evidence>
<dbReference type="InParanoid" id="A0A3P8VGL7"/>
<protein>
    <submittedName>
        <fullName evidence="2">Uncharacterized protein</fullName>
    </submittedName>
</protein>
<proteinExistence type="predicted"/>
<dbReference type="Ensembl" id="ENSCSET00000013641.1">
    <property type="protein sequence ID" value="ENSCSEP00000013482.1"/>
    <property type="gene ID" value="ENSCSEG00000008685.1"/>
</dbReference>
<feature type="region of interest" description="Disordered" evidence="1">
    <location>
        <begin position="129"/>
        <end position="148"/>
    </location>
</feature>
<evidence type="ECO:0000256" key="1">
    <source>
        <dbReference type="SAM" id="MobiDB-lite"/>
    </source>
</evidence>
<organism evidence="2 3">
    <name type="scientific">Cynoglossus semilaevis</name>
    <name type="common">Tongue sole</name>
    <dbReference type="NCBI Taxonomy" id="244447"/>
    <lineage>
        <taxon>Eukaryota</taxon>
        <taxon>Metazoa</taxon>
        <taxon>Chordata</taxon>
        <taxon>Craniata</taxon>
        <taxon>Vertebrata</taxon>
        <taxon>Euteleostomi</taxon>
        <taxon>Actinopterygii</taxon>
        <taxon>Neopterygii</taxon>
        <taxon>Teleostei</taxon>
        <taxon>Neoteleostei</taxon>
        <taxon>Acanthomorphata</taxon>
        <taxon>Carangaria</taxon>
        <taxon>Pleuronectiformes</taxon>
        <taxon>Pleuronectoidei</taxon>
        <taxon>Cynoglossidae</taxon>
        <taxon>Cynoglossinae</taxon>
        <taxon>Cynoglossus</taxon>
    </lineage>
</organism>
<name>A0A3P8VGL7_CYNSE</name>
<accession>A0A3P8VGL7</accession>
<dbReference type="AlphaFoldDB" id="A0A3P8VGL7"/>
<feature type="compositionally biased region" description="Polar residues" evidence="1">
    <location>
        <begin position="134"/>
        <end position="148"/>
    </location>
</feature>
<dbReference type="Proteomes" id="UP000265120">
    <property type="component" value="Chromosome 5"/>
</dbReference>
<reference evidence="2 3" key="1">
    <citation type="journal article" date="2014" name="Nat. Genet.">
        <title>Whole-genome sequence of a flatfish provides insights into ZW sex chromosome evolution and adaptation to a benthic lifestyle.</title>
        <authorList>
            <person name="Chen S."/>
            <person name="Zhang G."/>
            <person name="Shao C."/>
            <person name="Huang Q."/>
            <person name="Liu G."/>
            <person name="Zhang P."/>
            <person name="Song W."/>
            <person name="An N."/>
            <person name="Chalopin D."/>
            <person name="Volff J.N."/>
            <person name="Hong Y."/>
            <person name="Li Q."/>
            <person name="Sha Z."/>
            <person name="Zhou H."/>
            <person name="Xie M."/>
            <person name="Yu Q."/>
            <person name="Liu Y."/>
            <person name="Xiang H."/>
            <person name="Wang N."/>
            <person name="Wu K."/>
            <person name="Yang C."/>
            <person name="Zhou Q."/>
            <person name="Liao X."/>
            <person name="Yang L."/>
            <person name="Hu Q."/>
            <person name="Zhang J."/>
            <person name="Meng L."/>
            <person name="Jin L."/>
            <person name="Tian Y."/>
            <person name="Lian J."/>
            <person name="Yang J."/>
            <person name="Miao G."/>
            <person name="Liu S."/>
            <person name="Liang Z."/>
            <person name="Yan F."/>
            <person name="Li Y."/>
            <person name="Sun B."/>
            <person name="Zhang H."/>
            <person name="Zhang J."/>
            <person name="Zhu Y."/>
            <person name="Du M."/>
            <person name="Zhao Y."/>
            <person name="Schartl M."/>
            <person name="Tang Q."/>
            <person name="Wang J."/>
        </authorList>
    </citation>
    <scope>NUCLEOTIDE SEQUENCE</scope>
</reference>